<sequence length="489" mass="56767">MNKYKTLILFIAIILIAASLRLYRINQLGTFLADQAIELEGTYQILQGKFTLIGIKTSVSEIRNGAVMYYLMAPILYLLKFDPVAGGVFQTVLQLGAILLIYLLFKYSDNQNIGLFSVVFMALSPLLVRYSRQTMLAYFPLFFSTFTFFVSLKLVQHFQKTLCLIFGFLLGFTLQIHYSALALIIYAFLIPWLFIERKLILKYFIFILFGFFIGFLPMIIFELRHEFFQTKMLFSFISSFNQPGPHSQFNLLNYWRNSIAQLFFAGNGYLSIIYLTALLPALLIYRNKLKIFDKLSVLQIISTFIFTALIVRENVSHYLITSFIPLFILTASFIEKLRNTFKFVPIYPLVIFTMLFLFLYNLSAYGLLENHGWTMTEGWNLPGTKKSAEIIFTDIKKQNEKNYNVVMIVDAQNQGLPIRYFLNIWNIAPLSVNQYDKAKYLYILSQPGILLEKIKIWELSSFGKYNIDKTWPVQNGFTLIRLSKKSISV</sequence>
<name>A0A1F5Z407_9BACT</name>
<gene>
    <name evidence="10" type="ORF">A2777_04910</name>
</gene>
<evidence type="ECO:0000313" key="11">
    <source>
        <dbReference type="Proteomes" id="UP000177354"/>
    </source>
</evidence>
<feature type="transmembrane region" description="Helical" evidence="8">
    <location>
        <begin position="6"/>
        <end position="23"/>
    </location>
</feature>
<dbReference type="EMBL" id="MFJF01000010">
    <property type="protein sequence ID" value="OGG07189.1"/>
    <property type="molecule type" value="Genomic_DNA"/>
</dbReference>
<feature type="transmembrane region" description="Helical" evidence="8">
    <location>
        <begin position="262"/>
        <end position="285"/>
    </location>
</feature>
<comment type="subcellular location">
    <subcellularLocation>
        <location evidence="1">Cell membrane</location>
        <topology evidence="1">Multi-pass membrane protein</topology>
    </subcellularLocation>
</comment>
<evidence type="ECO:0000256" key="5">
    <source>
        <dbReference type="ARBA" id="ARBA00022692"/>
    </source>
</evidence>
<keyword evidence="6 8" id="KW-1133">Transmembrane helix</keyword>
<keyword evidence="2" id="KW-1003">Cell membrane</keyword>
<dbReference type="PANTHER" id="PTHR33908">
    <property type="entry name" value="MANNOSYLTRANSFERASE YKCB-RELATED"/>
    <property type="match status" value="1"/>
</dbReference>
<accession>A0A1F5Z407</accession>
<feature type="transmembrane region" description="Helical" evidence="8">
    <location>
        <begin position="318"/>
        <end position="334"/>
    </location>
</feature>
<dbReference type="PANTHER" id="PTHR33908:SF11">
    <property type="entry name" value="MEMBRANE PROTEIN"/>
    <property type="match status" value="1"/>
</dbReference>
<feature type="transmembrane region" description="Helical" evidence="8">
    <location>
        <begin position="85"/>
        <end position="105"/>
    </location>
</feature>
<organism evidence="10 11">
    <name type="scientific">Candidatus Gottesmanbacteria bacterium RIFCSPHIGHO2_01_FULL_40_15</name>
    <dbReference type="NCBI Taxonomy" id="1798376"/>
    <lineage>
        <taxon>Bacteria</taxon>
        <taxon>Candidatus Gottesmaniibacteriota</taxon>
    </lineage>
</organism>
<evidence type="ECO:0000256" key="4">
    <source>
        <dbReference type="ARBA" id="ARBA00022679"/>
    </source>
</evidence>
<evidence type="ECO:0000256" key="2">
    <source>
        <dbReference type="ARBA" id="ARBA00022475"/>
    </source>
</evidence>
<evidence type="ECO:0000313" key="10">
    <source>
        <dbReference type="EMBL" id="OGG07189.1"/>
    </source>
</evidence>
<dbReference type="GO" id="GO:0009103">
    <property type="term" value="P:lipopolysaccharide biosynthetic process"/>
    <property type="evidence" value="ECO:0007669"/>
    <property type="project" value="UniProtKB-ARBA"/>
</dbReference>
<feature type="domain" description="Glycosyltransferase RgtA/B/C/D-like" evidence="9">
    <location>
        <begin position="67"/>
        <end position="220"/>
    </location>
</feature>
<evidence type="ECO:0000256" key="1">
    <source>
        <dbReference type="ARBA" id="ARBA00004651"/>
    </source>
</evidence>
<dbReference type="GO" id="GO:0005886">
    <property type="term" value="C:plasma membrane"/>
    <property type="evidence" value="ECO:0007669"/>
    <property type="project" value="UniProtKB-SubCell"/>
</dbReference>
<evidence type="ECO:0000256" key="3">
    <source>
        <dbReference type="ARBA" id="ARBA00022676"/>
    </source>
</evidence>
<protein>
    <recommendedName>
        <fullName evidence="9">Glycosyltransferase RgtA/B/C/D-like domain-containing protein</fullName>
    </recommendedName>
</protein>
<keyword evidence="5 8" id="KW-0812">Transmembrane</keyword>
<proteinExistence type="predicted"/>
<dbReference type="Pfam" id="PF13231">
    <property type="entry name" value="PMT_2"/>
    <property type="match status" value="1"/>
</dbReference>
<keyword evidence="7 8" id="KW-0472">Membrane</keyword>
<comment type="caution">
    <text evidence="10">The sequence shown here is derived from an EMBL/GenBank/DDBJ whole genome shotgun (WGS) entry which is preliminary data.</text>
</comment>
<keyword evidence="3" id="KW-0328">Glycosyltransferase</keyword>
<keyword evidence="4" id="KW-0808">Transferase</keyword>
<dbReference type="Proteomes" id="UP000177354">
    <property type="component" value="Unassembled WGS sequence"/>
</dbReference>
<feature type="transmembrane region" description="Helical" evidence="8">
    <location>
        <begin position="162"/>
        <end position="194"/>
    </location>
</feature>
<dbReference type="InterPro" id="IPR038731">
    <property type="entry name" value="RgtA/B/C-like"/>
</dbReference>
<reference evidence="10 11" key="1">
    <citation type="journal article" date="2016" name="Nat. Commun.">
        <title>Thousands of microbial genomes shed light on interconnected biogeochemical processes in an aquifer system.</title>
        <authorList>
            <person name="Anantharaman K."/>
            <person name="Brown C.T."/>
            <person name="Hug L.A."/>
            <person name="Sharon I."/>
            <person name="Castelle C.J."/>
            <person name="Probst A.J."/>
            <person name="Thomas B.C."/>
            <person name="Singh A."/>
            <person name="Wilkins M.J."/>
            <person name="Karaoz U."/>
            <person name="Brodie E.L."/>
            <person name="Williams K.H."/>
            <person name="Hubbard S.S."/>
            <person name="Banfield J.F."/>
        </authorList>
    </citation>
    <scope>NUCLEOTIDE SEQUENCE [LARGE SCALE GENOMIC DNA]</scope>
</reference>
<dbReference type="AlphaFoldDB" id="A0A1F5Z407"/>
<feature type="transmembrane region" description="Helical" evidence="8">
    <location>
        <begin position="346"/>
        <end position="368"/>
    </location>
</feature>
<evidence type="ECO:0000256" key="7">
    <source>
        <dbReference type="ARBA" id="ARBA00023136"/>
    </source>
</evidence>
<feature type="transmembrane region" description="Helical" evidence="8">
    <location>
        <begin position="136"/>
        <end position="155"/>
    </location>
</feature>
<evidence type="ECO:0000259" key="9">
    <source>
        <dbReference type="Pfam" id="PF13231"/>
    </source>
</evidence>
<feature type="transmembrane region" description="Helical" evidence="8">
    <location>
        <begin position="200"/>
        <end position="223"/>
    </location>
</feature>
<dbReference type="GO" id="GO:0016763">
    <property type="term" value="F:pentosyltransferase activity"/>
    <property type="evidence" value="ECO:0007669"/>
    <property type="project" value="TreeGrafter"/>
</dbReference>
<evidence type="ECO:0000256" key="6">
    <source>
        <dbReference type="ARBA" id="ARBA00022989"/>
    </source>
</evidence>
<dbReference type="InterPro" id="IPR050297">
    <property type="entry name" value="LipidA_mod_glycosyltrf_83"/>
</dbReference>
<feature type="transmembrane region" description="Helical" evidence="8">
    <location>
        <begin position="291"/>
        <end position="311"/>
    </location>
</feature>
<evidence type="ECO:0000256" key="8">
    <source>
        <dbReference type="SAM" id="Phobius"/>
    </source>
</evidence>
<feature type="transmembrane region" description="Helical" evidence="8">
    <location>
        <begin position="112"/>
        <end position="130"/>
    </location>
</feature>